<dbReference type="Gene3D" id="3.40.50.720">
    <property type="entry name" value="NAD(P)-binding Rossmann-like Domain"/>
    <property type="match status" value="1"/>
</dbReference>
<dbReference type="RefSeq" id="WP_206588847.1">
    <property type="nucleotide sequence ID" value="NZ_JAFKCU010000010.1"/>
</dbReference>
<dbReference type="PANTHER" id="PTHR43669:SF8">
    <property type="entry name" value="SHORT-CHAIN TYPE DEHYDROGENASE_REDUCTASE-RELATED"/>
    <property type="match status" value="1"/>
</dbReference>
<accession>A0ABS3CM53</accession>
<evidence type="ECO:0000313" key="4">
    <source>
        <dbReference type="EMBL" id="MBN7818181.1"/>
    </source>
</evidence>
<dbReference type="PRINTS" id="PR00080">
    <property type="entry name" value="SDRFAMILY"/>
</dbReference>
<feature type="non-terminal residue" evidence="4">
    <location>
        <position position="1"/>
    </location>
</feature>
<gene>
    <name evidence="4" type="ORF">J0A69_22295</name>
</gene>
<dbReference type="PANTHER" id="PTHR43669">
    <property type="entry name" value="5-KETO-D-GLUCONATE 5-REDUCTASE"/>
    <property type="match status" value="1"/>
</dbReference>
<keyword evidence="2" id="KW-0560">Oxidoreductase</keyword>
<dbReference type="Pfam" id="PF00106">
    <property type="entry name" value="adh_short"/>
    <property type="match status" value="1"/>
</dbReference>
<sequence>ADYYEKHKHPNSPAMRDPNPVIILWPGVGLFSFAKDKQTSRVASEFYINAINVMRGAEAVSSYVSLPLQEAFNIEYWLLEEAKLQRMPKEKPLSRRIALITGSAGGIGKGIAERYIQEGACVVVTDINAERLAETEAAMQKKYGKDVFLGVTLDVTDPESLKKAMQAICLKFGGLDIIVNNAGISISKAFESHTEEDWSKLLDILVKGQFDVSQAGVKILRQQGLGGDIINIVSKNALVAGPKNVAYGTAKAAQLHMSRLMAAELGEDKIRVNVVNPDAVIENSNIWEGGWAENRAKAYGIEVKDLPAYYANRTLLKESVKTSDIADAAFAFVSGMLDKSTGNMLNVDGGLAAAFPR</sequence>
<comment type="similarity">
    <text evidence="1 3">Belongs to the short-chain dehydrogenases/reductases (SDR) family.</text>
</comment>
<comment type="caution">
    <text evidence="4">The sequence shown here is derived from an EMBL/GenBank/DDBJ whole genome shotgun (WGS) entry which is preliminary data.</text>
</comment>
<keyword evidence="5" id="KW-1185">Reference proteome</keyword>
<dbReference type="InterPro" id="IPR002347">
    <property type="entry name" value="SDR_fam"/>
</dbReference>
<dbReference type="PRINTS" id="PR00081">
    <property type="entry name" value="GDHRDH"/>
</dbReference>
<reference evidence="4 5" key="1">
    <citation type="submission" date="2021-03" db="EMBL/GenBank/DDBJ databases">
        <title>novel species isolated from a fishpond in China.</title>
        <authorList>
            <person name="Lu H."/>
            <person name="Cai Z."/>
        </authorList>
    </citation>
    <scope>NUCLEOTIDE SEQUENCE [LARGE SCALE GENOMIC DNA]</scope>
    <source>
        <strain evidence="4 5">YJ13C</strain>
    </source>
</reference>
<organism evidence="4 5">
    <name type="scientific">Algoriphagus pacificus</name>
    <dbReference type="NCBI Taxonomy" id="2811234"/>
    <lineage>
        <taxon>Bacteria</taxon>
        <taxon>Pseudomonadati</taxon>
        <taxon>Bacteroidota</taxon>
        <taxon>Cytophagia</taxon>
        <taxon>Cytophagales</taxon>
        <taxon>Cyclobacteriaceae</taxon>
        <taxon>Algoriphagus</taxon>
    </lineage>
</organism>
<proteinExistence type="inferred from homology"/>
<dbReference type="Proteomes" id="UP000664480">
    <property type="component" value="Unassembled WGS sequence"/>
</dbReference>
<name>A0ABS3CM53_9BACT</name>
<evidence type="ECO:0000256" key="2">
    <source>
        <dbReference type="ARBA" id="ARBA00023002"/>
    </source>
</evidence>
<evidence type="ECO:0000256" key="3">
    <source>
        <dbReference type="RuleBase" id="RU000363"/>
    </source>
</evidence>
<dbReference type="EMBL" id="JAFKCU010000010">
    <property type="protein sequence ID" value="MBN7818181.1"/>
    <property type="molecule type" value="Genomic_DNA"/>
</dbReference>
<protein>
    <submittedName>
        <fullName evidence="4">SDR family oxidoreductase</fullName>
    </submittedName>
</protein>
<dbReference type="SUPFAM" id="SSF51735">
    <property type="entry name" value="NAD(P)-binding Rossmann-fold domains"/>
    <property type="match status" value="1"/>
</dbReference>
<evidence type="ECO:0000256" key="1">
    <source>
        <dbReference type="ARBA" id="ARBA00006484"/>
    </source>
</evidence>
<evidence type="ECO:0000313" key="5">
    <source>
        <dbReference type="Proteomes" id="UP000664480"/>
    </source>
</evidence>
<dbReference type="InterPro" id="IPR036291">
    <property type="entry name" value="NAD(P)-bd_dom_sf"/>
</dbReference>